<protein>
    <submittedName>
        <fullName evidence="1">Gamma carbonic anhydrase family protein</fullName>
    </submittedName>
</protein>
<dbReference type="InterPro" id="IPR001451">
    <property type="entry name" value="Hexapep"/>
</dbReference>
<dbReference type="InterPro" id="IPR011004">
    <property type="entry name" value="Trimer_LpxA-like_sf"/>
</dbReference>
<name>A0ABT3ZMV1_9BURK</name>
<proteinExistence type="predicted"/>
<dbReference type="CDD" id="cd04645">
    <property type="entry name" value="LbH_gamma_CA_like"/>
    <property type="match status" value="1"/>
</dbReference>
<sequence>MTIYRLGEHVPTIDETAFVAPDATLIGQVVLEAGASVWPGAVLRGDNEVIVVGAGSNVQDGAILHTDAGYPMHIAPGVTIGHQAMLHGCTIGRNAMIGIQAILLNGAVIDENTLVGAGAVVTEGKRFGPGVLVLGAPARVARELTAQDIAALRRNAQHYVERCRYYKENLVRVG</sequence>
<keyword evidence="2" id="KW-1185">Reference proteome</keyword>
<accession>A0ABT3ZMV1</accession>
<dbReference type="InterPro" id="IPR050484">
    <property type="entry name" value="Transf_Hexapept/Carb_Anhydrase"/>
</dbReference>
<reference evidence="1" key="1">
    <citation type="submission" date="2022-11" db="EMBL/GenBank/DDBJ databases">
        <title>Robbsia betulipollinis sp. nov., isolated from pollen of birch (Betula pendula).</title>
        <authorList>
            <person name="Shi H."/>
            <person name="Ambika Manirajan B."/>
            <person name="Ratering S."/>
            <person name="Geissler-Plaum R."/>
            <person name="Schnell S."/>
        </authorList>
    </citation>
    <scope>NUCLEOTIDE SEQUENCE</scope>
    <source>
        <strain evidence="1">Bb-Pol-6</strain>
    </source>
</reference>
<dbReference type="Gene3D" id="2.160.10.10">
    <property type="entry name" value="Hexapeptide repeat proteins"/>
    <property type="match status" value="1"/>
</dbReference>
<evidence type="ECO:0000313" key="2">
    <source>
        <dbReference type="Proteomes" id="UP001082899"/>
    </source>
</evidence>
<dbReference type="RefSeq" id="WP_267847588.1">
    <property type="nucleotide sequence ID" value="NZ_JAPMXC010000001.1"/>
</dbReference>
<dbReference type="SUPFAM" id="SSF51161">
    <property type="entry name" value="Trimeric LpxA-like enzymes"/>
    <property type="match status" value="1"/>
</dbReference>
<dbReference type="PANTHER" id="PTHR13061:SF29">
    <property type="entry name" value="GAMMA CARBONIC ANHYDRASE-LIKE 1, MITOCHONDRIAL-RELATED"/>
    <property type="match status" value="1"/>
</dbReference>
<evidence type="ECO:0000313" key="1">
    <source>
        <dbReference type="EMBL" id="MCY0387878.1"/>
    </source>
</evidence>
<organism evidence="1 2">
    <name type="scientific">Robbsia betulipollinis</name>
    <dbReference type="NCBI Taxonomy" id="2981849"/>
    <lineage>
        <taxon>Bacteria</taxon>
        <taxon>Pseudomonadati</taxon>
        <taxon>Pseudomonadota</taxon>
        <taxon>Betaproteobacteria</taxon>
        <taxon>Burkholderiales</taxon>
        <taxon>Burkholderiaceae</taxon>
        <taxon>Robbsia</taxon>
    </lineage>
</organism>
<dbReference type="PANTHER" id="PTHR13061">
    <property type="entry name" value="DYNACTIN SUBUNIT P25"/>
    <property type="match status" value="1"/>
</dbReference>
<dbReference type="EMBL" id="JAPMXC010000001">
    <property type="protein sequence ID" value="MCY0387878.1"/>
    <property type="molecule type" value="Genomic_DNA"/>
</dbReference>
<dbReference type="Pfam" id="PF00132">
    <property type="entry name" value="Hexapep"/>
    <property type="match status" value="1"/>
</dbReference>
<dbReference type="InterPro" id="IPR047324">
    <property type="entry name" value="LbH_gamma_CA-like"/>
</dbReference>
<dbReference type="Proteomes" id="UP001082899">
    <property type="component" value="Unassembled WGS sequence"/>
</dbReference>
<gene>
    <name evidence="1" type="ORF">OVY01_11650</name>
</gene>
<comment type="caution">
    <text evidence="1">The sequence shown here is derived from an EMBL/GenBank/DDBJ whole genome shotgun (WGS) entry which is preliminary data.</text>
</comment>